<protein>
    <recommendedName>
        <fullName evidence="2">Zn(2)-C6 fungal-type domain-containing protein</fullName>
    </recommendedName>
</protein>
<dbReference type="SUPFAM" id="SSF57701">
    <property type="entry name" value="Zn2/Cys6 DNA-binding domain"/>
    <property type="match status" value="1"/>
</dbReference>
<name>A0ABQ0LLF5_MYCCL</name>
<feature type="region of interest" description="Disordered" evidence="1">
    <location>
        <begin position="559"/>
        <end position="578"/>
    </location>
</feature>
<dbReference type="SMART" id="SM00066">
    <property type="entry name" value="GAL4"/>
    <property type="match status" value="1"/>
</dbReference>
<evidence type="ECO:0000313" key="3">
    <source>
        <dbReference type="EMBL" id="GAT51929.1"/>
    </source>
</evidence>
<dbReference type="EMBL" id="DF847482">
    <property type="protein sequence ID" value="GAT51929.1"/>
    <property type="molecule type" value="Genomic_DNA"/>
</dbReference>
<keyword evidence="4" id="KW-1185">Reference proteome</keyword>
<sequence>MSSSSEKPARKRPACDQCKKRRVLCFPSTNGGPCPRCVEKNVMCTTTPVPRGRPRKVVIPQAAGASSSKSFETRAAIPKHPGPVFRTSLKCPELTPELIAHCFDALAFLPQYNHPLLELTGIKKDIRAVSHQLNILPVQSRVLALCIISAASLASFHPLIIGDGPRPNSFTDAEFFATASSQDLLQCGSRRRRTFCALREEALKAAWEVGIMLQASTENAVSCFLLDLLEQMDFSGPSRPWASAYLSHVRTMAPRWHAVGFTTNDATQWAGYLMTEAIISASNRIPLLVTPHDQKMLAGPEVPALEAYLASLERLGRNMGTNLSVLWTSIRTYLYHTTILSRQLSETIAGDYPRLQPLAEAAVLKFLTSLTLLQSSLTLLIDRVDALLDTTTPYGMADRSMVLPVEGSADTNIRIAAYGLVFAFVGLALSFHHELEYRATADTTAAHVVHPGVTGSVRERMGLLRGQARVLCIEGIKDLGRALVRLPRVHYGPTPVQWRIVSMSTDFCLREAETASLGSLGLLEAMEALSDELRLLGYSLNGLVTPSLPALIERFEAHMQPRTSSNSSSSSPMLDRRASMTPNTLAHSAVSSAHDAFQIPPVYHPAMVPSPDPSSALAANLGLGLLLDFGAVDSSTLGDFNIDLGASGHGAGGDLESGSGSGLGGFHPQHRHDRESLLFGHMSGMSEVSMGMGMDMSTGIQTQWMMETAC</sequence>
<dbReference type="InterPro" id="IPR001138">
    <property type="entry name" value="Zn2Cys6_DnaBD"/>
</dbReference>
<dbReference type="Gene3D" id="4.10.240.10">
    <property type="entry name" value="Zn(2)-C6 fungal-type DNA-binding domain"/>
    <property type="match status" value="1"/>
</dbReference>
<dbReference type="PROSITE" id="PS00463">
    <property type="entry name" value="ZN2_CY6_FUNGAL_1"/>
    <property type="match status" value="1"/>
</dbReference>
<accession>A0ABQ0LLF5</accession>
<dbReference type="Proteomes" id="UP000815677">
    <property type="component" value="Unassembled WGS sequence"/>
</dbReference>
<dbReference type="PROSITE" id="PS50048">
    <property type="entry name" value="ZN2_CY6_FUNGAL_2"/>
    <property type="match status" value="1"/>
</dbReference>
<evidence type="ECO:0000256" key="1">
    <source>
        <dbReference type="SAM" id="MobiDB-lite"/>
    </source>
</evidence>
<evidence type="ECO:0000313" key="4">
    <source>
        <dbReference type="Proteomes" id="UP000815677"/>
    </source>
</evidence>
<dbReference type="CDD" id="cd00067">
    <property type="entry name" value="GAL4"/>
    <property type="match status" value="1"/>
</dbReference>
<reference evidence="3" key="1">
    <citation type="submission" date="2014-09" db="EMBL/GenBank/DDBJ databases">
        <title>Genome sequence of the luminous mushroom Mycena chlorophos for searching fungal bioluminescence genes.</title>
        <authorList>
            <person name="Tanaka Y."/>
            <person name="Kasuga D."/>
            <person name="Oba Y."/>
            <person name="Hase S."/>
            <person name="Sato K."/>
            <person name="Oba Y."/>
            <person name="Sakakibara Y."/>
        </authorList>
    </citation>
    <scope>NUCLEOTIDE SEQUENCE</scope>
</reference>
<proteinExistence type="predicted"/>
<feature type="domain" description="Zn(2)-C6 fungal-type" evidence="2">
    <location>
        <begin position="14"/>
        <end position="46"/>
    </location>
</feature>
<dbReference type="InterPro" id="IPR036864">
    <property type="entry name" value="Zn2-C6_fun-type_DNA-bd_sf"/>
</dbReference>
<evidence type="ECO:0000259" key="2">
    <source>
        <dbReference type="PROSITE" id="PS50048"/>
    </source>
</evidence>
<gene>
    <name evidence="3" type="ORF">MCHLO_09026</name>
</gene>
<organism evidence="3 4">
    <name type="scientific">Mycena chlorophos</name>
    <name type="common">Agaric fungus</name>
    <name type="synonym">Agaricus chlorophos</name>
    <dbReference type="NCBI Taxonomy" id="658473"/>
    <lineage>
        <taxon>Eukaryota</taxon>
        <taxon>Fungi</taxon>
        <taxon>Dikarya</taxon>
        <taxon>Basidiomycota</taxon>
        <taxon>Agaricomycotina</taxon>
        <taxon>Agaricomycetes</taxon>
        <taxon>Agaricomycetidae</taxon>
        <taxon>Agaricales</taxon>
        <taxon>Marasmiineae</taxon>
        <taxon>Mycenaceae</taxon>
        <taxon>Mycena</taxon>
    </lineage>
</organism>